<organism evidence="1">
    <name type="scientific">marine sediment metagenome</name>
    <dbReference type="NCBI Taxonomy" id="412755"/>
    <lineage>
        <taxon>unclassified sequences</taxon>
        <taxon>metagenomes</taxon>
        <taxon>ecological metagenomes</taxon>
    </lineage>
</organism>
<accession>A0A0F9FA89</accession>
<dbReference type="EMBL" id="LAZR01022032">
    <property type="protein sequence ID" value="KKL83254.1"/>
    <property type="molecule type" value="Genomic_DNA"/>
</dbReference>
<sequence>MKKIIIVEGCIQCPLVRSCKTFKNAAARSITFAMKTMVVLGKTILNNCPLETLVEDK</sequence>
<reference evidence="1" key="1">
    <citation type="journal article" date="2015" name="Nature">
        <title>Complex archaea that bridge the gap between prokaryotes and eukaryotes.</title>
        <authorList>
            <person name="Spang A."/>
            <person name="Saw J.H."/>
            <person name="Jorgensen S.L."/>
            <person name="Zaremba-Niedzwiedzka K."/>
            <person name="Martijn J."/>
            <person name="Lind A.E."/>
            <person name="van Eijk R."/>
            <person name="Schleper C."/>
            <person name="Guy L."/>
            <person name="Ettema T.J."/>
        </authorList>
    </citation>
    <scope>NUCLEOTIDE SEQUENCE</scope>
</reference>
<evidence type="ECO:0000313" key="1">
    <source>
        <dbReference type="EMBL" id="KKL83254.1"/>
    </source>
</evidence>
<comment type="caution">
    <text evidence="1">The sequence shown here is derived from an EMBL/GenBank/DDBJ whole genome shotgun (WGS) entry which is preliminary data.</text>
</comment>
<name>A0A0F9FA89_9ZZZZ</name>
<gene>
    <name evidence="1" type="ORF">LCGC14_1976560</name>
</gene>
<proteinExistence type="predicted"/>
<protein>
    <submittedName>
        <fullName evidence="1">Uncharacterized protein</fullName>
    </submittedName>
</protein>
<dbReference type="AlphaFoldDB" id="A0A0F9FA89"/>